<dbReference type="Proteomes" id="UP000198552">
    <property type="component" value="Unassembled WGS sequence"/>
</dbReference>
<keyword evidence="2" id="KW-0732">Signal</keyword>
<keyword evidence="1" id="KW-0175">Coiled coil</keyword>
<evidence type="ECO:0000256" key="2">
    <source>
        <dbReference type="SAM" id="SignalP"/>
    </source>
</evidence>
<feature type="coiled-coil region" evidence="1">
    <location>
        <begin position="187"/>
        <end position="214"/>
    </location>
</feature>
<accession>A0A1G9QSI5</accession>
<feature type="coiled-coil region" evidence="1">
    <location>
        <begin position="84"/>
        <end position="118"/>
    </location>
</feature>
<evidence type="ECO:0000313" key="3">
    <source>
        <dbReference type="EMBL" id="SDM13537.1"/>
    </source>
</evidence>
<reference evidence="4" key="1">
    <citation type="submission" date="2016-10" db="EMBL/GenBank/DDBJ databases">
        <authorList>
            <person name="Varghese N."/>
            <person name="Submissions S."/>
        </authorList>
    </citation>
    <scope>NUCLEOTIDE SEQUENCE [LARGE SCALE GENOMIC DNA]</scope>
    <source>
        <strain evidence="4">EPL6</strain>
    </source>
</reference>
<protein>
    <recommendedName>
        <fullName evidence="5">DUF4124 domain-containing protein</fullName>
    </recommendedName>
</protein>
<feature type="signal peptide" evidence="2">
    <location>
        <begin position="1"/>
        <end position="33"/>
    </location>
</feature>
<evidence type="ECO:0008006" key="5">
    <source>
        <dbReference type="Google" id="ProtNLM"/>
    </source>
</evidence>
<dbReference type="EMBL" id="FNHP01000002">
    <property type="protein sequence ID" value="SDM13537.1"/>
    <property type="molecule type" value="Genomic_DNA"/>
</dbReference>
<name>A0A1G9QSI5_9BURK</name>
<organism evidence="3 4">
    <name type="scientific">Oryzisolibacter propanilivorax</name>
    <dbReference type="NCBI Taxonomy" id="1527607"/>
    <lineage>
        <taxon>Bacteria</taxon>
        <taxon>Pseudomonadati</taxon>
        <taxon>Pseudomonadota</taxon>
        <taxon>Betaproteobacteria</taxon>
        <taxon>Burkholderiales</taxon>
        <taxon>Comamonadaceae</taxon>
        <taxon>Oryzisolibacter</taxon>
    </lineage>
</organism>
<evidence type="ECO:0000256" key="1">
    <source>
        <dbReference type="SAM" id="Coils"/>
    </source>
</evidence>
<sequence>MPLLSIARPWPARFVCSSVVVLGSVLGAVPVSAQEAKSPKEVYTCVDRAGRRITADRPIAECTDREQRVLDTTGTERRRIGPTLTDHERAALEERRRREALERARAAEERRRERALTARYPDEAAHQAERAQALAQVDQVSAVARQRIIDLGASRQRLNTELEFYQGDVAKAPPKLQRQFADIDQELREQQRFIDMQEQEKRRIEQRFDAELAQLRQLWAAQRAASERWAAPPAPAAKP</sequence>
<dbReference type="STRING" id="1527607.SAMN05428957_102513"/>
<evidence type="ECO:0000313" key="4">
    <source>
        <dbReference type="Proteomes" id="UP000198552"/>
    </source>
</evidence>
<feature type="chain" id="PRO_5011678675" description="DUF4124 domain-containing protein" evidence="2">
    <location>
        <begin position="34"/>
        <end position="239"/>
    </location>
</feature>
<proteinExistence type="predicted"/>
<dbReference type="AlphaFoldDB" id="A0A1G9QSI5"/>
<keyword evidence="4" id="KW-1185">Reference proteome</keyword>
<gene>
    <name evidence="3" type="ORF">SAMN05428957_102513</name>
</gene>